<evidence type="ECO:0000313" key="3">
    <source>
        <dbReference type="EMBL" id="TVO53332.1"/>
    </source>
</evidence>
<sequence>MRLNLKVPFAEKDEAKKLGARWDAARKIWYVEGKDDVTAFSRWSPTPHDASTSATPAPKRAPSKAQSTSSGVQIGSRYVESPRICDCAPWDVCDICRATALSS</sequence>
<evidence type="ECO:0000313" key="4">
    <source>
        <dbReference type="Proteomes" id="UP000319502"/>
    </source>
</evidence>
<proteinExistence type="predicted"/>
<accession>A0A557QKA2</accession>
<protein>
    <recommendedName>
        <fullName evidence="2">DUF5710 domain-containing protein</fullName>
    </recommendedName>
</protein>
<organism evidence="3 4">
    <name type="scientific">Denitromonas halophila</name>
    <dbReference type="NCBI Taxonomy" id="1629404"/>
    <lineage>
        <taxon>Bacteria</taxon>
        <taxon>Pseudomonadati</taxon>
        <taxon>Pseudomonadota</taxon>
        <taxon>Betaproteobacteria</taxon>
        <taxon>Rhodocyclales</taxon>
        <taxon>Zoogloeaceae</taxon>
        <taxon>Denitromonas</taxon>
    </lineage>
</organism>
<feature type="domain" description="DUF5710" evidence="2">
    <location>
        <begin position="2"/>
        <end position="45"/>
    </location>
</feature>
<dbReference type="EMBL" id="VMNK01000015">
    <property type="protein sequence ID" value="TVO53332.1"/>
    <property type="molecule type" value="Genomic_DNA"/>
</dbReference>
<dbReference type="Proteomes" id="UP000319502">
    <property type="component" value="Unassembled WGS sequence"/>
</dbReference>
<name>A0A557QKA2_9RHOO</name>
<feature type="region of interest" description="Disordered" evidence="1">
    <location>
        <begin position="41"/>
        <end position="73"/>
    </location>
</feature>
<dbReference type="OrthoDB" id="7235451at2"/>
<dbReference type="InterPro" id="IPR043764">
    <property type="entry name" value="DUF5710"/>
</dbReference>
<feature type="compositionally biased region" description="Polar residues" evidence="1">
    <location>
        <begin position="41"/>
        <end position="55"/>
    </location>
</feature>
<gene>
    <name evidence="3" type="ORF">FHP91_16260</name>
</gene>
<dbReference type="Pfam" id="PF18974">
    <property type="entry name" value="DUF5710"/>
    <property type="match status" value="1"/>
</dbReference>
<dbReference type="AlphaFoldDB" id="A0A557QKA2"/>
<comment type="caution">
    <text evidence="3">The sequence shown here is derived from an EMBL/GenBank/DDBJ whole genome shotgun (WGS) entry which is preliminary data.</text>
</comment>
<dbReference type="RefSeq" id="WP_144310566.1">
    <property type="nucleotide sequence ID" value="NZ_VMNK01000015.1"/>
</dbReference>
<evidence type="ECO:0000259" key="2">
    <source>
        <dbReference type="Pfam" id="PF18974"/>
    </source>
</evidence>
<feature type="compositionally biased region" description="Polar residues" evidence="1">
    <location>
        <begin position="64"/>
        <end position="73"/>
    </location>
</feature>
<reference evidence="3 4" key="1">
    <citation type="submission" date="2019-07" db="EMBL/GenBank/DDBJ databases">
        <title>The pathways for chlorine oxyanion respiration interact through the shared metabolite chlorate.</title>
        <authorList>
            <person name="Barnum T.P."/>
            <person name="Cheng Y."/>
            <person name="Hill K.A."/>
            <person name="Lucas L.N."/>
            <person name="Carlson H.K."/>
            <person name="Coates J.D."/>
        </authorList>
    </citation>
    <scope>NUCLEOTIDE SEQUENCE [LARGE SCALE GENOMIC DNA]</scope>
    <source>
        <strain evidence="3 4">SFB-3</strain>
    </source>
</reference>
<keyword evidence="4" id="KW-1185">Reference proteome</keyword>
<evidence type="ECO:0000256" key="1">
    <source>
        <dbReference type="SAM" id="MobiDB-lite"/>
    </source>
</evidence>